<evidence type="ECO:0000313" key="5">
    <source>
        <dbReference type="EMBL" id="KAJ7672739.1"/>
    </source>
</evidence>
<dbReference type="PANTHER" id="PTHR13778">
    <property type="entry name" value="GLYCOSYLTRANSFERASE 8 DOMAIN-CONTAINING PROTEIN"/>
    <property type="match status" value="1"/>
</dbReference>
<evidence type="ECO:0000256" key="1">
    <source>
        <dbReference type="ARBA" id="ARBA00006351"/>
    </source>
</evidence>
<dbReference type="InterPro" id="IPR050748">
    <property type="entry name" value="Glycosyltrans_8_dom-fam"/>
</dbReference>
<reference evidence="5" key="1">
    <citation type="submission" date="2023-03" db="EMBL/GenBank/DDBJ databases">
        <title>Massive genome expansion in bonnet fungi (Mycena s.s.) driven by repeated elements and novel gene families across ecological guilds.</title>
        <authorList>
            <consortium name="Lawrence Berkeley National Laboratory"/>
            <person name="Harder C.B."/>
            <person name="Miyauchi S."/>
            <person name="Viragh M."/>
            <person name="Kuo A."/>
            <person name="Thoen E."/>
            <person name="Andreopoulos B."/>
            <person name="Lu D."/>
            <person name="Skrede I."/>
            <person name="Drula E."/>
            <person name="Henrissat B."/>
            <person name="Morin E."/>
            <person name="Kohler A."/>
            <person name="Barry K."/>
            <person name="LaButti K."/>
            <person name="Morin E."/>
            <person name="Salamov A."/>
            <person name="Lipzen A."/>
            <person name="Mereny Z."/>
            <person name="Hegedus B."/>
            <person name="Baldrian P."/>
            <person name="Stursova M."/>
            <person name="Weitz H."/>
            <person name="Taylor A."/>
            <person name="Grigoriev I.V."/>
            <person name="Nagy L.G."/>
            <person name="Martin F."/>
            <person name="Kauserud H."/>
        </authorList>
    </citation>
    <scope>NUCLEOTIDE SEQUENCE</scope>
    <source>
        <strain evidence="5">CBHHK067</strain>
    </source>
</reference>
<dbReference type="Pfam" id="PF13578">
    <property type="entry name" value="Methyltransf_24"/>
    <property type="match status" value="1"/>
</dbReference>
<keyword evidence="4" id="KW-0479">Metal-binding</keyword>
<comment type="caution">
    <text evidence="5">The sequence shown here is derived from an EMBL/GenBank/DDBJ whole genome shotgun (WGS) entry which is preliminary data.</text>
</comment>
<dbReference type="SUPFAM" id="SSF53448">
    <property type="entry name" value="Nucleotide-diphospho-sugar transferases"/>
    <property type="match status" value="1"/>
</dbReference>
<keyword evidence="2" id="KW-0328">Glycosyltransferase</keyword>
<comment type="similarity">
    <text evidence="1">Belongs to the glycosyltransferase 8 family.</text>
</comment>
<evidence type="ECO:0000256" key="4">
    <source>
        <dbReference type="ARBA" id="ARBA00022723"/>
    </source>
</evidence>
<dbReference type="Proteomes" id="UP001221757">
    <property type="component" value="Unassembled WGS sequence"/>
</dbReference>
<proteinExistence type="inferred from homology"/>
<dbReference type="PANTHER" id="PTHR13778:SF47">
    <property type="entry name" value="LIPOPOLYSACCHARIDE 1,3-GALACTOSYLTRANSFERASE"/>
    <property type="match status" value="1"/>
</dbReference>
<dbReference type="AlphaFoldDB" id="A0AAD7D1P4"/>
<gene>
    <name evidence="5" type="ORF">B0H17DRAFT_947508</name>
</gene>
<dbReference type="Gene3D" id="3.90.550.10">
    <property type="entry name" value="Spore Coat Polysaccharide Biosynthesis Protein SpsA, Chain A"/>
    <property type="match status" value="1"/>
</dbReference>
<organism evidence="5 6">
    <name type="scientific">Mycena rosella</name>
    <name type="common">Pink bonnet</name>
    <name type="synonym">Agaricus rosellus</name>
    <dbReference type="NCBI Taxonomy" id="1033263"/>
    <lineage>
        <taxon>Eukaryota</taxon>
        <taxon>Fungi</taxon>
        <taxon>Dikarya</taxon>
        <taxon>Basidiomycota</taxon>
        <taxon>Agaricomycotina</taxon>
        <taxon>Agaricomycetes</taxon>
        <taxon>Agaricomycetidae</taxon>
        <taxon>Agaricales</taxon>
        <taxon>Marasmiineae</taxon>
        <taxon>Mycenaceae</taxon>
        <taxon>Mycena</taxon>
    </lineage>
</organism>
<protein>
    <submittedName>
        <fullName evidence="5">Nucleotide-diphospho-sugar transferase</fullName>
    </submittedName>
</protein>
<keyword evidence="3 5" id="KW-0808">Transferase</keyword>
<keyword evidence="6" id="KW-1185">Reference proteome</keyword>
<dbReference type="GO" id="GO:0046872">
    <property type="term" value="F:metal ion binding"/>
    <property type="evidence" value="ECO:0007669"/>
    <property type="project" value="UniProtKB-KW"/>
</dbReference>
<accession>A0AAD7D1P4</accession>
<dbReference type="InterPro" id="IPR002495">
    <property type="entry name" value="Glyco_trans_8"/>
</dbReference>
<dbReference type="InterPro" id="IPR029044">
    <property type="entry name" value="Nucleotide-diphossugar_trans"/>
</dbReference>
<dbReference type="Pfam" id="PF01501">
    <property type="entry name" value="Glyco_transf_8"/>
    <property type="match status" value="1"/>
</dbReference>
<dbReference type="InterPro" id="IPR029063">
    <property type="entry name" value="SAM-dependent_MTases_sf"/>
</dbReference>
<dbReference type="Gene3D" id="3.40.50.150">
    <property type="entry name" value="Vaccinia Virus protein VP39"/>
    <property type="match status" value="1"/>
</dbReference>
<evidence type="ECO:0000313" key="6">
    <source>
        <dbReference type="Proteomes" id="UP001221757"/>
    </source>
</evidence>
<dbReference type="SUPFAM" id="SSF53335">
    <property type="entry name" value="S-adenosyl-L-methionine-dependent methyltransferases"/>
    <property type="match status" value="1"/>
</dbReference>
<name>A0AAD7D1P4_MYCRO</name>
<evidence type="ECO:0000256" key="3">
    <source>
        <dbReference type="ARBA" id="ARBA00022679"/>
    </source>
</evidence>
<dbReference type="CDD" id="cd04194">
    <property type="entry name" value="GT8_A4GalT_like"/>
    <property type="match status" value="1"/>
</dbReference>
<dbReference type="GO" id="GO:0016757">
    <property type="term" value="F:glycosyltransferase activity"/>
    <property type="evidence" value="ECO:0007669"/>
    <property type="project" value="UniProtKB-KW"/>
</dbReference>
<evidence type="ECO:0000256" key="2">
    <source>
        <dbReference type="ARBA" id="ARBA00022676"/>
    </source>
</evidence>
<dbReference type="EMBL" id="JARKIE010000166">
    <property type="protein sequence ID" value="KAJ7672739.1"/>
    <property type="molecule type" value="Genomic_DNA"/>
</dbReference>
<sequence>MTHTDAQETGYTFTSTQDWVSDKIETWRTFFHFVPPSPRVLEIGSWEGRSAVFLLTELCNSGGEIVCIDHFDLMGTTAGRERYKKLTHNLELTKKRFRVIDEFSIPALMKLLEEEMVKTAAGYDWIYIDGSHEASDTLLDSELVWRLAKKSAIIIFDDYHWGAEPETSMHHPKRGIDAFLSLHHGEFELLSAPSDYQVILRKTSEMRIGFLTKPQSTILETQFIAEEFGYGMNLAVAAESSFAMAAAVTIRSAVETSCGVDDGTRLSVYVVDCGLSAAEKKRIEESIPARENVTLVFVALPKDSLTVKMGAVWAKVDMIRALPVERVLYLDADVLVLRDLKDLWRTDMQGKPLAAVRDVGFPKGHDSLQGPYFNAGVMLMDLALAKQRIGELEALSTNGQLSFLDQDALNLHFRGEWIPLDQEWNAQGLGTYADLASADREDLAVELAAMKRQPRIVHFTGAVHPTMAEVLNPFVKYSAKPWGYASAPNHPFGHIWWEVLERTAWRGVRTSAAYIELCEAKYEEAIKAATDEFQKAVKRG</sequence>